<proteinExistence type="predicted"/>
<sequence length="99" mass="10962">MSEQAKKARDSLNGGSLHTRGAKTVGTITREMYVAENLDSLVQMTLELSTQIWTEKVVGGTHKGRVYGLGSRNDVRRLQSSLQGIGSSRQARHLTVFRF</sequence>
<feature type="compositionally biased region" description="Basic and acidic residues" evidence="1">
    <location>
        <begin position="1"/>
        <end position="10"/>
    </location>
</feature>
<accession>A0A9J5WNL6</accession>
<dbReference type="EMBL" id="JACXVP010000011">
    <property type="protein sequence ID" value="KAG5576624.1"/>
    <property type="molecule type" value="Genomic_DNA"/>
</dbReference>
<reference evidence="2 3" key="1">
    <citation type="submission" date="2020-09" db="EMBL/GenBank/DDBJ databases">
        <title>De no assembly of potato wild relative species, Solanum commersonii.</title>
        <authorList>
            <person name="Cho K."/>
        </authorList>
    </citation>
    <scope>NUCLEOTIDE SEQUENCE [LARGE SCALE GENOMIC DNA]</scope>
    <source>
        <strain evidence="2">LZ3.2</strain>
        <tissue evidence="2">Leaf</tissue>
    </source>
</reference>
<evidence type="ECO:0000256" key="1">
    <source>
        <dbReference type="SAM" id="MobiDB-lite"/>
    </source>
</evidence>
<dbReference type="Proteomes" id="UP000824120">
    <property type="component" value="Chromosome 11"/>
</dbReference>
<feature type="region of interest" description="Disordered" evidence="1">
    <location>
        <begin position="1"/>
        <end position="21"/>
    </location>
</feature>
<name>A0A9J5WNL6_SOLCO</name>
<keyword evidence="3" id="KW-1185">Reference proteome</keyword>
<protein>
    <submittedName>
        <fullName evidence="2">Uncharacterized protein</fullName>
    </submittedName>
</protein>
<dbReference type="AlphaFoldDB" id="A0A9J5WNL6"/>
<evidence type="ECO:0000313" key="2">
    <source>
        <dbReference type="EMBL" id="KAG5576624.1"/>
    </source>
</evidence>
<comment type="caution">
    <text evidence="2">The sequence shown here is derived from an EMBL/GenBank/DDBJ whole genome shotgun (WGS) entry which is preliminary data.</text>
</comment>
<evidence type="ECO:0000313" key="3">
    <source>
        <dbReference type="Proteomes" id="UP000824120"/>
    </source>
</evidence>
<organism evidence="2 3">
    <name type="scientific">Solanum commersonii</name>
    <name type="common">Commerson's wild potato</name>
    <name type="synonym">Commerson's nightshade</name>
    <dbReference type="NCBI Taxonomy" id="4109"/>
    <lineage>
        <taxon>Eukaryota</taxon>
        <taxon>Viridiplantae</taxon>
        <taxon>Streptophyta</taxon>
        <taxon>Embryophyta</taxon>
        <taxon>Tracheophyta</taxon>
        <taxon>Spermatophyta</taxon>
        <taxon>Magnoliopsida</taxon>
        <taxon>eudicotyledons</taxon>
        <taxon>Gunneridae</taxon>
        <taxon>Pentapetalae</taxon>
        <taxon>asterids</taxon>
        <taxon>lamiids</taxon>
        <taxon>Solanales</taxon>
        <taxon>Solanaceae</taxon>
        <taxon>Solanoideae</taxon>
        <taxon>Solaneae</taxon>
        <taxon>Solanum</taxon>
    </lineage>
</organism>
<gene>
    <name evidence="2" type="ORF">H5410_056758</name>
</gene>